<feature type="region of interest" description="Disordered" evidence="1">
    <location>
        <begin position="181"/>
        <end position="201"/>
    </location>
</feature>
<accession>A0A7N0TEA7</accession>
<feature type="domain" description="SAWADEE" evidence="2">
    <location>
        <begin position="19"/>
        <end position="155"/>
    </location>
</feature>
<feature type="compositionally biased region" description="Polar residues" evidence="1">
    <location>
        <begin position="181"/>
        <end position="194"/>
    </location>
</feature>
<evidence type="ECO:0000256" key="1">
    <source>
        <dbReference type="SAM" id="MobiDB-lite"/>
    </source>
</evidence>
<dbReference type="PANTHER" id="PTHR36384">
    <property type="entry name" value="SAWADEE PROTEIN"/>
    <property type="match status" value="1"/>
</dbReference>
<sequence length="400" mass="45735">MAVPENPSIGGSAAGEEPLEYRSSDEAWYDVDFSLDGDRLTIKYRSLSSTFDEVYEPGKFESADDVNAFRHRFRPSSLQAQDTDCRRIVLGMKVCGACCFDDGDLHYYDAFVQGVDHKEHSFENGEEQCSYSFTLKWQNGPKVGMIMTTGIGSVCFLQDGPLDRILVDFIRMSRKAVMNSSRQSRVVSTPISQTPDKEPSKRMRQEALSRQQITSEQLKDHGTYLDTRAAGVASNVQGRCHYMVAIENMEKDLSASTVLEFIHKETTISPEAHIFPSLKTDLFTRGILKVHSERDFRVLLEFLENPHHIVVSSHKRPWVVIEKFSGHDYKSFVSNIMPTMEHWHDKGRNSELKVVNSGTEEHTLAKKHKENYTEFYHHQKRLLKRLAFEEDKILQQSGIS</sequence>
<reference evidence="3" key="1">
    <citation type="submission" date="2021-01" db="UniProtKB">
        <authorList>
            <consortium name="EnsemblPlants"/>
        </authorList>
    </citation>
    <scope>IDENTIFICATION</scope>
</reference>
<evidence type="ECO:0000313" key="4">
    <source>
        <dbReference type="Proteomes" id="UP000594263"/>
    </source>
</evidence>
<evidence type="ECO:0000259" key="2">
    <source>
        <dbReference type="Pfam" id="PF16719"/>
    </source>
</evidence>
<keyword evidence="4" id="KW-1185">Reference proteome</keyword>
<dbReference type="AlphaFoldDB" id="A0A7N0TEA7"/>
<evidence type="ECO:0000313" key="3">
    <source>
        <dbReference type="EnsemblPlants" id="Kaladp0033s0306.2.v1.1"/>
    </source>
</evidence>
<protein>
    <recommendedName>
        <fullName evidence="2">SAWADEE domain-containing protein</fullName>
    </recommendedName>
</protein>
<dbReference type="Pfam" id="PF16719">
    <property type="entry name" value="SAWADEE"/>
    <property type="match status" value="1"/>
</dbReference>
<dbReference type="EnsemblPlants" id="Kaladp0033s0306.1.v1.1">
    <property type="protein sequence ID" value="Kaladp0033s0306.1.v1.1"/>
    <property type="gene ID" value="Kaladp0033s0306.v1.1"/>
</dbReference>
<proteinExistence type="predicted"/>
<dbReference type="EnsemblPlants" id="Kaladp0033s0306.2.v1.1">
    <property type="protein sequence ID" value="Kaladp0033s0306.2.v1.1"/>
    <property type="gene ID" value="Kaladp0033s0306.v1.1"/>
</dbReference>
<name>A0A7N0TEA7_KALFE</name>
<dbReference type="PANTHER" id="PTHR36384:SF1">
    <property type="entry name" value="SAWADEE PROTEIN"/>
    <property type="match status" value="1"/>
</dbReference>
<dbReference type="OMA" id="PCPSYMP"/>
<organism evidence="3 4">
    <name type="scientific">Kalanchoe fedtschenkoi</name>
    <name type="common">Lavender scallops</name>
    <name type="synonym">South American air plant</name>
    <dbReference type="NCBI Taxonomy" id="63787"/>
    <lineage>
        <taxon>Eukaryota</taxon>
        <taxon>Viridiplantae</taxon>
        <taxon>Streptophyta</taxon>
        <taxon>Embryophyta</taxon>
        <taxon>Tracheophyta</taxon>
        <taxon>Spermatophyta</taxon>
        <taxon>Magnoliopsida</taxon>
        <taxon>eudicotyledons</taxon>
        <taxon>Gunneridae</taxon>
        <taxon>Pentapetalae</taxon>
        <taxon>Saxifragales</taxon>
        <taxon>Crassulaceae</taxon>
        <taxon>Kalanchoe</taxon>
    </lineage>
</organism>
<dbReference type="Proteomes" id="UP000594263">
    <property type="component" value="Unplaced"/>
</dbReference>
<dbReference type="GO" id="GO:0003682">
    <property type="term" value="F:chromatin binding"/>
    <property type="evidence" value="ECO:0007669"/>
    <property type="project" value="InterPro"/>
</dbReference>
<dbReference type="InterPro" id="IPR032001">
    <property type="entry name" value="SAWADEE_dom"/>
</dbReference>
<dbReference type="Gramene" id="Kaladp0033s0306.1.v1.1">
    <property type="protein sequence ID" value="Kaladp0033s0306.1.v1.1"/>
    <property type="gene ID" value="Kaladp0033s0306.v1.1"/>
</dbReference>
<dbReference type="Gramene" id="Kaladp0033s0306.2.v1.1">
    <property type="protein sequence ID" value="Kaladp0033s0306.2.v1.1"/>
    <property type="gene ID" value="Kaladp0033s0306.v1.1"/>
</dbReference>